<dbReference type="PRINTS" id="PR00038">
    <property type="entry name" value="HTHLUXR"/>
</dbReference>
<dbReference type="InterPro" id="IPR039420">
    <property type="entry name" value="WalR-like"/>
</dbReference>
<dbReference type="SUPFAM" id="SSF46894">
    <property type="entry name" value="C-terminal effector domain of the bipartite response regulators"/>
    <property type="match status" value="1"/>
</dbReference>
<evidence type="ECO:0000256" key="1">
    <source>
        <dbReference type="ARBA" id="ARBA00022553"/>
    </source>
</evidence>
<comment type="caution">
    <text evidence="8">The sequence shown here is derived from an EMBL/GenBank/DDBJ whole genome shotgun (WGS) entry which is preliminary data.</text>
</comment>
<keyword evidence="9" id="KW-1185">Reference proteome</keyword>
<evidence type="ECO:0000259" key="6">
    <source>
        <dbReference type="PROSITE" id="PS50043"/>
    </source>
</evidence>
<reference evidence="9" key="1">
    <citation type="journal article" date="2019" name="Int. J. Syst. Evol. Microbiol.">
        <title>The Global Catalogue of Microorganisms (GCM) 10K type strain sequencing project: providing services to taxonomists for standard genome sequencing and annotation.</title>
        <authorList>
            <consortium name="The Broad Institute Genomics Platform"/>
            <consortium name="The Broad Institute Genome Sequencing Center for Infectious Disease"/>
            <person name="Wu L."/>
            <person name="Ma J."/>
        </authorList>
    </citation>
    <scope>NUCLEOTIDE SEQUENCE [LARGE SCALE GENOMIC DNA]</scope>
    <source>
        <strain evidence="9">JCM 18959</strain>
    </source>
</reference>
<dbReference type="Pfam" id="PF00196">
    <property type="entry name" value="GerE"/>
    <property type="match status" value="1"/>
</dbReference>
<protein>
    <submittedName>
        <fullName evidence="8">Response regulator</fullName>
    </submittedName>
</protein>
<keyword evidence="2" id="KW-0805">Transcription regulation</keyword>
<dbReference type="InterPro" id="IPR001789">
    <property type="entry name" value="Sig_transdc_resp-reg_receiver"/>
</dbReference>
<keyword evidence="1 5" id="KW-0597">Phosphoprotein</keyword>
<feature type="modified residue" description="4-aspartylphosphate" evidence="5">
    <location>
        <position position="26"/>
    </location>
</feature>
<dbReference type="PROSITE" id="PS00622">
    <property type="entry name" value="HTH_LUXR_1"/>
    <property type="match status" value="1"/>
</dbReference>
<proteinExistence type="predicted"/>
<dbReference type="RefSeq" id="WP_308212197.1">
    <property type="nucleotide sequence ID" value="NZ_BAABKZ010000001.1"/>
</dbReference>
<evidence type="ECO:0000256" key="3">
    <source>
        <dbReference type="ARBA" id="ARBA00023125"/>
    </source>
</evidence>
<dbReference type="PANTHER" id="PTHR43214:SF24">
    <property type="entry name" value="TRANSCRIPTIONAL REGULATORY PROTEIN NARL-RELATED"/>
    <property type="match status" value="1"/>
</dbReference>
<dbReference type="InterPro" id="IPR058245">
    <property type="entry name" value="NreC/VraR/RcsB-like_REC"/>
</dbReference>
<evidence type="ECO:0000313" key="9">
    <source>
        <dbReference type="Proteomes" id="UP001501407"/>
    </source>
</evidence>
<feature type="domain" description="HTH luxR-type" evidence="6">
    <location>
        <begin position="119"/>
        <end position="184"/>
    </location>
</feature>
<evidence type="ECO:0000256" key="4">
    <source>
        <dbReference type="ARBA" id="ARBA00023163"/>
    </source>
</evidence>
<feature type="domain" description="Response regulatory" evidence="7">
    <location>
        <begin position="1"/>
        <end position="91"/>
    </location>
</feature>
<keyword evidence="4" id="KW-0804">Transcription</keyword>
<dbReference type="Gene3D" id="3.40.50.2300">
    <property type="match status" value="1"/>
</dbReference>
<dbReference type="SMART" id="SM00448">
    <property type="entry name" value="REC"/>
    <property type="match status" value="1"/>
</dbReference>
<keyword evidence="3" id="KW-0238">DNA-binding</keyword>
<dbReference type="SMART" id="SM00421">
    <property type="entry name" value="HTH_LUXR"/>
    <property type="match status" value="1"/>
</dbReference>
<dbReference type="Proteomes" id="UP001501407">
    <property type="component" value="Unassembled WGS sequence"/>
</dbReference>
<dbReference type="CDD" id="cd06170">
    <property type="entry name" value="LuxR_C_like"/>
    <property type="match status" value="1"/>
</dbReference>
<dbReference type="Pfam" id="PF00072">
    <property type="entry name" value="Response_reg"/>
    <property type="match status" value="1"/>
</dbReference>
<dbReference type="InterPro" id="IPR011006">
    <property type="entry name" value="CheY-like_superfamily"/>
</dbReference>
<accession>A0ABP9M0T3</accession>
<evidence type="ECO:0000256" key="2">
    <source>
        <dbReference type="ARBA" id="ARBA00023015"/>
    </source>
</evidence>
<dbReference type="InterPro" id="IPR000792">
    <property type="entry name" value="Tscrpt_reg_LuxR_C"/>
</dbReference>
<sequence length="191" mass="20451">MVGEAADGASAAREAVAGRADVVLMDVQMPGVDGIEGVRLVIEARPEARVLMLTMFDLDDYVLRALRAGASGFLLKTTPPADLTAAIRASRDGTMLFAPSVTRRLVESYVNQPTPVDGVPERIASLTPRELDVFQAIARGLSNTEIGAQLYMGEATVKTHVTRILAKLGLRDRVQAVVLAYDSGMMRPAID</sequence>
<dbReference type="PROSITE" id="PS50043">
    <property type="entry name" value="HTH_LUXR_2"/>
    <property type="match status" value="1"/>
</dbReference>
<dbReference type="EMBL" id="BAABKZ010000001">
    <property type="protein sequence ID" value="GAA5088646.1"/>
    <property type="molecule type" value="Genomic_DNA"/>
</dbReference>
<evidence type="ECO:0000259" key="7">
    <source>
        <dbReference type="PROSITE" id="PS50110"/>
    </source>
</evidence>
<dbReference type="PROSITE" id="PS50110">
    <property type="entry name" value="RESPONSE_REGULATORY"/>
    <property type="match status" value="1"/>
</dbReference>
<evidence type="ECO:0000313" key="8">
    <source>
        <dbReference type="EMBL" id="GAA5088646.1"/>
    </source>
</evidence>
<name>A0ABP9M0T3_9MICO</name>
<dbReference type="SUPFAM" id="SSF52172">
    <property type="entry name" value="CheY-like"/>
    <property type="match status" value="1"/>
</dbReference>
<dbReference type="PANTHER" id="PTHR43214">
    <property type="entry name" value="TWO-COMPONENT RESPONSE REGULATOR"/>
    <property type="match status" value="1"/>
</dbReference>
<gene>
    <name evidence="8" type="ORF">GCM10025760_11390</name>
</gene>
<dbReference type="CDD" id="cd17535">
    <property type="entry name" value="REC_NarL-like"/>
    <property type="match status" value="1"/>
</dbReference>
<evidence type="ECO:0000256" key="5">
    <source>
        <dbReference type="PROSITE-ProRule" id="PRU00169"/>
    </source>
</evidence>
<dbReference type="InterPro" id="IPR016032">
    <property type="entry name" value="Sig_transdc_resp-reg_C-effctor"/>
</dbReference>
<organism evidence="8 9">
    <name type="scientific">Microbacterium yannicii</name>
    <dbReference type="NCBI Taxonomy" id="671622"/>
    <lineage>
        <taxon>Bacteria</taxon>
        <taxon>Bacillati</taxon>
        <taxon>Actinomycetota</taxon>
        <taxon>Actinomycetes</taxon>
        <taxon>Micrococcales</taxon>
        <taxon>Microbacteriaceae</taxon>
        <taxon>Microbacterium</taxon>
    </lineage>
</organism>